<dbReference type="SUPFAM" id="SSF109854">
    <property type="entry name" value="DinB/YfiT-like putative metalloenzymes"/>
    <property type="match status" value="1"/>
</dbReference>
<dbReference type="RefSeq" id="WP_061967649.1">
    <property type="nucleotide sequence ID" value="NZ_FMAV01000001.1"/>
</dbReference>
<accession>A0A0V8JCF6</accession>
<evidence type="ECO:0000313" key="3">
    <source>
        <dbReference type="Proteomes" id="UP000054099"/>
    </source>
</evidence>
<sequence>MNQELYRQFEMTRGFFVRSISKISPELVDIQPQGYNNTIHWHIGHVLTVTEQFLFGKAFALPGKYVEWFGKGSKPSDWQGDVPSLEELTPELEKQLLRIKEIPEEALEQKLEKPFLGLETFRELAAMSLFHESNHLGQLHSMKLLLERTQN</sequence>
<organism evidence="2 3">
    <name type="scientific">Fictibacillus enclensis</name>
    <dbReference type="NCBI Taxonomy" id="1017270"/>
    <lineage>
        <taxon>Bacteria</taxon>
        <taxon>Bacillati</taxon>
        <taxon>Bacillota</taxon>
        <taxon>Bacilli</taxon>
        <taxon>Bacillales</taxon>
        <taxon>Fictibacillaceae</taxon>
        <taxon>Fictibacillus</taxon>
    </lineage>
</organism>
<protein>
    <submittedName>
        <fullName evidence="2">Formate dehydrogenase</fullName>
    </submittedName>
</protein>
<dbReference type="InterPro" id="IPR024775">
    <property type="entry name" value="DinB-like"/>
</dbReference>
<dbReference type="InterPro" id="IPR034660">
    <property type="entry name" value="DinB/YfiT-like"/>
</dbReference>
<dbReference type="Gene3D" id="1.20.120.450">
    <property type="entry name" value="dinb family like domain"/>
    <property type="match status" value="1"/>
</dbReference>
<dbReference type="AlphaFoldDB" id="A0A0V8JCF6"/>
<dbReference type="EMBL" id="LNQN01000001">
    <property type="protein sequence ID" value="KSU84288.1"/>
    <property type="molecule type" value="Genomic_DNA"/>
</dbReference>
<feature type="domain" description="DinB-like" evidence="1">
    <location>
        <begin position="8"/>
        <end position="139"/>
    </location>
</feature>
<comment type="caution">
    <text evidence="2">The sequence shown here is derived from an EMBL/GenBank/DDBJ whole genome shotgun (WGS) entry which is preliminary data.</text>
</comment>
<dbReference type="Pfam" id="PF12867">
    <property type="entry name" value="DinB_2"/>
    <property type="match status" value="1"/>
</dbReference>
<dbReference type="Proteomes" id="UP000054099">
    <property type="component" value="Unassembled WGS sequence"/>
</dbReference>
<evidence type="ECO:0000313" key="2">
    <source>
        <dbReference type="EMBL" id="KSU84288.1"/>
    </source>
</evidence>
<evidence type="ECO:0000259" key="1">
    <source>
        <dbReference type="Pfam" id="PF12867"/>
    </source>
</evidence>
<proteinExistence type="predicted"/>
<gene>
    <name evidence="2" type="ORF">AS030_01635</name>
</gene>
<dbReference type="OrthoDB" id="4295522at2"/>
<reference evidence="2 3" key="1">
    <citation type="journal article" date="2014" name="Antonie Van Leeuwenhoek">
        <title>Fictibacillus enclensis sp. nov., isolated from marine sediment.</title>
        <authorList>
            <person name="Dastager S.G."/>
            <person name="Mawlankar R."/>
            <person name="Srinivasan K."/>
            <person name="Tang S.K."/>
            <person name="Lee J.C."/>
            <person name="Ramana V.V."/>
            <person name="Shouche Y.S."/>
        </authorList>
    </citation>
    <scope>NUCLEOTIDE SEQUENCE [LARGE SCALE GENOMIC DNA]</scope>
    <source>
        <strain evidence="2 3">NIO-1003</strain>
    </source>
</reference>
<name>A0A0V8JCF6_9BACL</name>
<keyword evidence="3" id="KW-1185">Reference proteome</keyword>